<dbReference type="EMBL" id="JAHHUM010001246">
    <property type="protein sequence ID" value="KAK5613166.1"/>
    <property type="molecule type" value="Genomic_DNA"/>
</dbReference>
<name>A0AAV9RVU8_9TELE</name>
<evidence type="ECO:0000313" key="3">
    <source>
        <dbReference type="Proteomes" id="UP001311232"/>
    </source>
</evidence>
<organism evidence="2 3">
    <name type="scientific">Crenichthys baileyi</name>
    <name type="common">White River springfish</name>
    <dbReference type="NCBI Taxonomy" id="28760"/>
    <lineage>
        <taxon>Eukaryota</taxon>
        <taxon>Metazoa</taxon>
        <taxon>Chordata</taxon>
        <taxon>Craniata</taxon>
        <taxon>Vertebrata</taxon>
        <taxon>Euteleostomi</taxon>
        <taxon>Actinopterygii</taxon>
        <taxon>Neopterygii</taxon>
        <taxon>Teleostei</taxon>
        <taxon>Neoteleostei</taxon>
        <taxon>Acanthomorphata</taxon>
        <taxon>Ovalentaria</taxon>
        <taxon>Atherinomorphae</taxon>
        <taxon>Cyprinodontiformes</taxon>
        <taxon>Goodeidae</taxon>
        <taxon>Crenichthys</taxon>
    </lineage>
</organism>
<dbReference type="Proteomes" id="UP001311232">
    <property type="component" value="Unassembled WGS sequence"/>
</dbReference>
<sequence length="104" mass="12185">MGSPKEMFPVRGWHHTHSREKKKKAAGQMMSKRRKSTTMNNDCFLNNTYEERFSVFQVWITHLPGKRIQKLHQYSSGKLYIILVSVVLFFTSGKQCTNQHINTP</sequence>
<accession>A0AAV9RVU8</accession>
<reference evidence="2 3" key="1">
    <citation type="submission" date="2021-06" db="EMBL/GenBank/DDBJ databases">
        <authorList>
            <person name="Palmer J.M."/>
        </authorList>
    </citation>
    <scope>NUCLEOTIDE SEQUENCE [LARGE SCALE GENOMIC DNA]</scope>
    <source>
        <strain evidence="2 3">MEX-2019</strain>
        <tissue evidence="2">Muscle</tissue>
    </source>
</reference>
<proteinExistence type="predicted"/>
<keyword evidence="3" id="KW-1185">Reference proteome</keyword>
<feature type="region of interest" description="Disordered" evidence="1">
    <location>
        <begin position="1"/>
        <end position="35"/>
    </location>
</feature>
<evidence type="ECO:0000313" key="2">
    <source>
        <dbReference type="EMBL" id="KAK5613166.1"/>
    </source>
</evidence>
<protein>
    <submittedName>
        <fullName evidence="2">Uncharacterized protein</fullName>
    </submittedName>
</protein>
<comment type="caution">
    <text evidence="2">The sequence shown here is derived from an EMBL/GenBank/DDBJ whole genome shotgun (WGS) entry which is preliminary data.</text>
</comment>
<feature type="compositionally biased region" description="Basic residues" evidence="1">
    <location>
        <begin position="12"/>
        <end position="35"/>
    </location>
</feature>
<dbReference type="AlphaFoldDB" id="A0AAV9RVU8"/>
<evidence type="ECO:0000256" key="1">
    <source>
        <dbReference type="SAM" id="MobiDB-lite"/>
    </source>
</evidence>
<gene>
    <name evidence="2" type="ORF">CRENBAI_000391</name>
</gene>